<feature type="compositionally biased region" description="Basic residues" evidence="1">
    <location>
        <begin position="44"/>
        <end position="55"/>
    </location>
</feature>
<feature type="region of interest" description="Disordered" evidence="1">
    <location>
        <begin position="33"/>
        <end position="55"/>
    </location>
</feature>
<feature type="region of interest" description="Disordered" evidence="1">
    <location>
        <begin position="1"/>
        <end position="20"/>
    </location>
</feature>
<dbReference type="AlphaFoldDB" id="A0A0H5C6J0"/>
<evidence type="ECO:0000313" key="2">
    <source>
        <dbReference type="EMBL" id="CEP23643.1"/>
    </source>
</evidence>
<proteinExistence type="predicted"/>
<dbReference type="EMBL" id="CDQK01000004">
    <property type="protein sequence ID" value="CEP23643.1"/>
    <property type="molecule type" value="Genomic_DNA"/>
</dbReference>
<organism evidence="2 3">
    <name type="scientific">Cyberlindnera jadinii (strain ATCC 18201 / CBS 1600 / BCRC 20928 / JCM 3617 / NBRC 0987 / NRRL Y-1542)</name>
    <name type="common">Torula yeast</name>
    <name type="synonym">Candida utilis</name>
    <dbReference type="NCBI Taxonomy" id="983966"/>
    <lineage>
        <taxon>Eukaryota</taxon>
        <taxon>Fungi</taxon>
        <taxon>Dikarya</taxon>
        <taxon>Ascomycota</taxon>
        <taxon>Saccharomycotina</taxon>
        <taxon>Saccharomycetes</taxon>
        <taxon>Phaffomycetales</taxon>
        <taxon>Phaffomycetaceae</taxon>
        <taxon>Cyberlindnera</taxon>
    </lineage>
</organism>
<sequence>MRRGASWSKRPNKTPNLNIYPQDLWNPRINQINRSLSNSSSMRDHKRYPHKWLDS</sequence>
<name>A0A0H5C6J0_CYBJN</name>
<protein>
    <submittedName>
        <fullName evidence="2">Uncharacterized protein</fullName>
    </submittedName>
</protein>
<reference evidence="3" key="1">
    <citation type="journal article" date="2015" name="J. Biotechnol.">
        <title>The structure of the Cyberlindnera jadinii genome and its relation to Candida utilis analyzed by the occurrence of single nucleotide polymorphisms.</title>
        <authorList>
            <person name="Rupp O."/>
            <person name="Brinkrolf K."/>
            <person name="Buerth C."/>
            <person name="Kunigo M."/>
            <person name="Schneider J."/>
            <person name="Jaenicke S."/>
            <person name="Goesmann A."/>
            <person name="Puehler A."/>
            <person name="Jaeger K.-E."/>
            <person name="Ernst J.F."/>
        </authorList>
    </citation>
    <scope>NUCLEOTIDE SEQUENCE [LARGE SCALE GENOMIC DNA]</scope>
    <source>
        <strain evidence="3">ATCC 18201 / CBS 1600 / BCRC 20928 / JCM 3617 / NBRC 0987 / NRRL Y-1542</strain>
    </source>
</reference>
<dbReference type="Proteomes" id="UP000038830">
    <property type="component" value="Unassembled WGS sequence"/>
</dbReference>
<gene>
    <name evidence="2" type="ORF">BN1211_4286</name>
</gene>
<evidence type="ECO:0000313" key="3">
    <source>
        <dbReference type="Proteomes" id="UP000038830"/>
    </source>
</evidence>
<accession>A0A0H5C6J0</accession>
<evidence type="ECO:0000256" key="1">
    <source>
        <dbReference type="SAM" id="MobiDB-lite"/>
    </source>
</evidence>